<evidence type="ECO:0000313" key="3">
    <source>
        <dbReference type="Proteomes" id="UP001500320"/>
    </source>
</evidence>
<keyword evidence="1" id="KW-1133">Transmembrane helix</keyword>
<evidence type="ECO:0000313" key="2">
    <source>
        <dbReference type="EMBL" id="GAA3139716.1"/>
    </source>
</evidence>
<dbReference type="Proteomes" id="UP001500320">
    <property type="component" value="Unassembled WGS sequence"/>
</dbReference>
<protein>
    <recommendedName>
        <fullName evidence="4">DUF1772 domain-containing protein</fullName>
    </recommendedName>
</protein>
<name>A0ABP6N8E9_9ACTN</name>
<feature type="transmembrane region" description="Helical" evidence="1">
    <location>
        <begin position="63"/>
        <end position="82"/>
    </location>
</feature>
<reference evidence="3" key="1">
    <citation type="journal article" date="2019" name="Int. J. Syst. Evol. Microbiol.">
        <title>The Global Catalogue of Microorganisms (GCM) 10K type strain sequencing project: providing services to taxonomists for standard genome sequencing and annotation.</title>
        <authorList>
            <consortium name="The Broad Institute Genomics Platform"/>
            <consortium name="The Broad Institute Genome Sequencing Center for Infectious Disease"/>
            <person name="Wu L."/>
            <person name="Ma J."/>
        </authorList>
    </citation>
    <scope>NUCLEOTIDE SEQUENCE [LARGE SCALE GENOMIC DNA]</scope>
    <source>
        <strain evidence="3">JCM 9373</strain>
    </source>
</reference>
<keyword evidence="1" id="KW-0472">Membrane</keyword>
<evidence type="ECO:0008006" key="4">
    <source>
        <dbReference type="Google" id="ProtNLM"/>
    </source>
</evidence>
<evidence type="ECO:0000256" key="1">
    <source>
        <dbReference type="SAM" id="Phobius"/>
    </source>
</evidence>
<sequence>MNALTTVMQLLVAVAFLSIPLVRHRYGAAATARAQAELARQGVRTTVLAENGMRFDAGGHETAAPAAVAAVMAALAALNLSGGDWARPLTLVFQALVLVVNCLILYSQLTAATSVQAAFRRNGDPMLARIDVPALLKAAEGGFPSWTWTLQNVRHAVVFGASILALAAAALA</sequence>
<gene>
    <name evidence="2" type="ORF">GCM10010466_33520</name>
</gene>
<keyword evidence="3" id="KW-1185">Reference proteome</keyword>
<organism evidence="2 3">
    <name type="scientific">Planomonospora alba</name>
    <dbReference type="NCBI Taxonomy" id="161354"/>
    <lineage>
        <taxon>Bacteria</taxon>
        <taxon>Bacillati</taxon>
        <taxon>Actinomycetota</taxon>
        <taxon>Actinomycetes</taxon>
        <taxon>Streptosporangiales</taxon>
        <taxon>Streptosporangiaceae</taxon>
        <taxon>Planomonospora</taxon>
    </lineage>
</organism>
<feature type="transmembrane region" description="Helical" evidence="1">
    <location>
        <begin position="89"/>
        <end position="109"/>
    </location>
</feature>
<accession>A0ABP6N8E9</accession>
<dbReference type="EMBL" id="BAAAUT010000025">
    <property type="protein sequence ID" value="GAA3139716.1"/>
    <property type="molecule type" value="Genomic_DNA"/>
</dbReference>
<dbReference type="RefSeq" id="WP_344860450.1">
    <property type="nucleotide sequence ID" value="NZ_BAAAUT010000025.1"/>
</dbReference>
<proteinExistence type="predicted"/>
<keyword evidence="1" id="KW-0812">Transmembrane</keyword>
<comment type="caution">
    <text evidence="2">The sequence shown here is derived from an EMBL/GenBank/DDBJ whole genome shotgun (WGS) entry which is preliminary data.</text>
</comment>